<dbReference type="InterPro" id="IPR012340">
    <property type="entry name" value="NA-bd_OB-fold"/>
</dbReference>
<reference evidence="7" key="1">
    <citation type="submission" date="2022-06" db="EMBL/GenBank/DDBJ databases">
        <title>Aquibacillus sp. a new bacterium isolated from soil saline samples.</title>
        <authorList>
            <person name="Galisteo C."/>
            <person name="De La Haba R."/>
            <person name="Sanchez-Porro C."/>
            <person name="Ventosa A."/>
        </authorList>
    </citation>
    <scope>NUCLEOTIDE SEQUENCE</scope>
    <source>
        <strain evidence="7">3ASR75-54</strain>
    </source>
</reference>
<sequence>MLLAADWLSFVIVGFGTLFLIGELFVNMKGFFGLLGIAFISVYFLSYLDPSMFFMMILLYFLGILFIVIDGKLLNDGTLATIGALCMIVSVGITAPSWVSGTYAVIGVLIGGITSLVFLKVFPKRRMWTKLALLDRLTKEAGYSTMNQTYEALTNKIGIAVTDMHPVGTITIDGTDYSAISGGQWIPKNSTVIVKQVDGTKILVSKVES</sequence>
<evidence type="ECO:0000259" key="6">
    <source>
        <dbReference type="Pfam" id="PF01957"/>
    </source>
</evidence>
<dbReference type="RefSeq" id="WP_272444494.1">
    <property type="nucleotide sequence ID" value="NZ_JAMQKC010000001.1"/>
</dbReference>
<dbReference type="InterPro" id="IPR002810">
    <property type="entry name" value="NfeD-like_C"/>
</dbReference>
<dbReference type="Pfam" id="PF01957">
    <property type="entry name" value="NfeD"/>
    <property type="match status" value="1"/>
</dbReference>
<dbReference type="EMBL" id="JAMQKC010000001">
    <property type="protein sequence ID" value="MDC3415535.1"/>
    <property type="molecule type" value="Genomic_DNA"/>
</dbReference>
<evidence type="ECO:0000256" key="1">
    <source>
        <dbReference type="ARBA" id="ARBA00004141"/>
    </source>
</evidence>
<organism evidence="7 8">
    <name type="scientific">Aquibacillus salsiterrae</name>
    <dbReference type="NCBI Taxonomy" id="2950439"/>
    <lineage>
        <taxon>Bacteria</taxon>
        <taxon>Bacillati</taxon>
        <taxon>Bacillota</taxon>
        <taxon>Bacilli</taxon>
        <taxon>Bacillales</taxon>
        <taxon>Bacillaceae</taxon>
        <taxon>Aquibacillus</taxon>
    </lineage>
</organism>
<dbReference type="AlphaFoldDB" id="A0A9X3WAG9"/>
<dbReference type="Proteomes" id="UP001145069">
    <property type="component" value="Unassembled WGS sequence"/>
</dbReference>
<name>A0A9X3WAG9_9BACI</name>
<comment type="subcellular location">
    <subcellularLocation>
        <location evidence="1">Membrane</location>
        <topology evidence="1">Multi-pass membrane protein</topology>
    </subcellularLocation>
</comment>
<feature type="transmembrane region" description="Helical" evidence="5">
    <location>
        <begin position="53"/>
        <end position="70"/>
    </location>
</feature>
<evidence type="ECO:0000256" key="5">
    <source>
        <dbReference type="SAM" id="Phobius"/>
    </source>
</evidence>
<feature type="domain" description="NfeD-like C-terminal" evidence="6">
    <location>
        <begin position="151"/>
        <end position="206"/>
    </location>
</feature>
<accession>A0A9X3WAG9</accession>
<dbReference type="Gene3D" id="2.40.50.140">
    <property type="entry name" value="Nucleic acid-binding proteins"/>
    <property type="match status" value="1"/>
</dbReference>
<feature type="transmembrane region" description="Helical" evidence="5">
    <location>
        <begin position="77"/>
        <end position="95"/>
    </location>
</feature>
<feature type="transmembrane region" description="Helical" evidence="5">
    <location>
        <begin position="6"/>
        <end position="26"/>
    </location>
</feature>
<keyword evidence="4 5" id="KW-0472">Membrane</keyword>
<keyword evidence="3 5" id="KW-1133">Transmembrane helix</keyword>
<dbReference type="InterPro" id="IPR052165">
    <property type="entry name" value="Membrane_assoc_protease"/>
</dbReference>
<keyword evidence="8" id="KW-1185">Reference proteome</keyword>
<dbReference type="SUPFAM" id="SSF141322">
    <property type="entry name" value="NfeD domain-like"/>
    <property type="match status" value="1"/>
</dbReference>
<protein>
    <submittedName>
        <fullName evidence="7">Nodulation protein NfeD</fullName>
    </submittedName>
</protein>
<evidence type="ECO:0000313" key="8">
    <source>
        <dbReference type="Proteomes" id="UP001145069"/>
    </source>
</evidence>
<evidence type="ECO:0000313" key="7">
    <source>
        <dbReference type="EMBL" id="MDC3415535.1"/>
    </source>
</evidence>
<dbReference type="PANTHER" id="PTHR33507:SF3">
    <property type="entry name" value="INNER MEMBRANE PROTEIN YBBJ"/>
    <property type="match status" value="1"/>
</dbReference>
<evidence type="ECO:0000256" key="2">
    <source>
        <dbReference type="ARBA" id="ARBA00022692"/>
    </source>
</evidence>
<dbReference type="PANTHER" id="PTHR33507">
    <property type="entry name" value="INNER MEMBRANE PROTEIN YBBJ"/>
    <property type="match status" value="1"/>
</dbReference>
<gene>
    <name evidence="7" type="ORF">NC799_01250</name>
</gene>
<feature type="transmembrane region" description="Helical" evidence="5">
    <location>
        <begin position="31"/>
        <end position="47"/>
    </location>
</feature>
<evidence type="ECO:0000256" key="3">
    <source>
        <dbReference type="ARBA" id="ARBA00022989"/>
    </source>
</evidence>
<evidence type="ECO:0000256" key="4">
    <source>
        <dbReference type="ARBA" id="ARBA00023136"/>
    </source>
</evidence>
<comment type="caution">
    <text evidence="7">The sequence shown here is derived from an EMBL/GenBank/DDBJ whole genome shotgun (WGS) entry which is preliminary data.</text>
</comment>
<feature type="transmembrane region" description="Helical" evidence="5">
    <location>
        <begin position="101"/>
        <end position="122"/>
    </location>
</feature>
<proteinExistence type="predicted"/>
<keyword evidence="2 5" id="KW-0812">Transmembrane</keyword>
<dbReference type="GO" id="GO:0005886">
    <property type="term" value="C:plasma membrane"/>
    <property type="evidence" value="ECO:0007669"/>
    <property type="project" value="TreeGrafter"/>
</dbReference>